<feature type="compositionally biased region" description="Polar residues" evidence="1">
    <location>
        <begin position="409"/>
        <end position="427"/>
    </location>
</feature>
<dbReference type="AlphaFoldDB" id="A0A1I8GXN1"/>
<dbReference type="WBParaSite" id="maker-uti_cns_0003394-snap-gene-0.7-mRNA-1">
    <property type="protein sequence ID" value="maker-uti_cns_0003394-snap-gene-0.7-mRNA-1"/>
    <property type="gene ID" value="maker-uti_cns_0003394-snap-gene-0.7"/>
</dbReference>
<feature type="region of interest" description="Disordered" evidence="1">
    <location>
        <begin position="396"/>
        <end position="427"/>
    </location>
</feature>
<proteinExistence type="predicted"/>
<dbReference type="PANTHER" id="PTHR13490">
    <property type="entry name" value="MITOCHONDRIAL 28S RIBOSOMAL PROTEIN S28"/>
    <property type="match status" value="1"/>
</dbReference>
<feature type="signal peptide" evidence="2">
    <location>
        <begin position="1"/>
        <end position="19"/>
    </location>
</feature>
<keyword evidence="2" id="KW-0732">Signal</keyword>
<evidence type="ECO:0000313" key="3">
    <source>
        <dbReference type="Proteomes" id="UP000095280"/>
    </source>
</evidence>
<dbReference type="PANTHER" id="PTHR13490:SF0">
    <property type="entry name" value="SMALL RIBOSOMAL SUBUNIT PROTEIN MS35"/>
    <property type="match status" value="1"/>
</dbReference>
<name>A0A1I8GXN1_9PLAT</name>
<sequence>MTPTGKLLLLSGLARRLLAAPSNHSLAAAGYSNSSSSNSSDVWSIGEGGVDDAGAASVSGRRGASSRRAGFAGYSAADVAAAAAASNTAGFRSLVVPGLTKEAAKPPLLRSRHPLTPRCGRMKPAHSSWPSVWPTARTFHPAAVPLPVRQGRPNNATENAGISPNKWGNTELIKVPNFLHLTPAHVAAHCAAIKHLCTPWPKALDEPGVIDKQLPLRVVTTDYLRSHHSIRDIRARRVDLSLCLDRLVKLDKRSLEKLLCLVSFSNFAKVDTQFVGSSRVRHLRMWSDRCPWRFQNYDYLIYALSALYSQSLRHESWESGKAWIDNQRYEFDGSSSQKKLAKLANKPATNAVTHYRNALIKLHRQPENGGTGETHDSLRQYGRAVEFLLGIGKGGGGGGGGPVKKLDASSAQQAGQTKRTTERQAAS</sequence>
<dbReference type="GO" id="GO:0003735">
    <property type="term" value="F:structural constituent of ribosome"/>
    <property type="evidence" value="ECO:0007669"/>
    <property type="project" value="InterPro"/>
</dbReference>
<organism evidence="3 4">
    <name type="scientific">Macrostomum lignano</name>
    <dbReference type="NCBI Taxonomy" id="282301"/>
    <lineage>
        <taxon>Eukaryota</taxon>
        <taxon>Metazoa</taxon>
        <taxon>Spiralia</taxon>
        <taxon>Lophotrochozoa</taxon>
        <taxon>Platyhelminthes</taxon>
        <taxon>Rhabditophora</taxon>
        <taxon>Macrostomorpha</taxon>
        <taxon>Macrostomida</taxon>
        <taxon>Macrostomidae</taxon>
        <taxon>Macrostomum</taxon>
    </lineage>
</organism>
<evidence type="ECO:0000256" key="1">
    <source>
        <dbReference type="SAM" id="MobiDB-lite"/>
    </source>
</evidence>
<dbReference type="GO" id="GO:0032543">
    <property type="term" value="P:mitochondrial translation"/>
    <property type="evidence" value="ECO:0007669"/>
    <property type="project" value="InterPro"/>
</dbReference>
<dbReference type="Proteomes" id="UP000095280">
    <property type="component" value="Unplaced"/>
</dbReference>
<dbReference type="InterPro" id="IPR039848">
    <property type="entry name" value="Ribosomal_mS35_mt"/>
</dbReference>
<accession>A0A1I8GXN1</accession>
<feature type="chain" id="PRO_5009319793" evidence="2">
    <location>
        <begin position="20"/>
        <end position="427"/>
    </location>
</feature>
<protein>
    <submittedName>
        <fullName evidence="4">MRP-S28 domain-containing protein</fullName>
    </submittedName>
</protein>
<keyword evidence="3" id="KW-1185">Reference proteome</keyword>
<reference evidence="4" key="1">
    <citation type="submission" date="2016-11" db="UniProtKB">
        <authorList>
            <consortium name="WormBaseParasite"/>
        </authorList>
    </citation>
    <scope>IDENTIFICATION</scope>
</reference>
<evidence type="ECO:0000313" key="4">
    <source>
        <dbReference type="WBParaSite" id="maker-uti_cns_0003394-snap-gene-0.7-mRNA-1"/>
    </source>
</evidence>
<dbReference type="GO" id="GO:0005763">
    <property type="term" value="C:mitochondrial small ribosomal subunit"/>
    <property type="evidence" value="ECO:0007669"/>
    <property type="project" value="TreeGrafter"/>
</dbReference>
<evidence type="ECO:0000256" key="2">
    <source>
        <dbReference type="SAM" id="SignalP"/>
    </source>
</evidence>